<dbReference type="PANTHER" id="PTHR43157">
    <property type="entry name" value="PHOSPHATIDYLINOSITOL-GLYCAN BIOSYNTHESIS CLASS F PROTEIN-RELATED"/>
    <property type="match status" value="1"/>
</dbReference>
<proteinExistence type="predicted"/>
<accession>A0AAE0NQV4</accession>
<dbReference type="PANTHER" id="PTHR43157:SF31">
    <property type="entry name" value="PHOSPHATIDYLINOSITOL-GLYCAN BIOSYNTHESIS CLASS F PROTEIN"/>
    <property type="match status" value="1"/>
</dbReference>
<dbReference type="InterPro" id="IPR036291">
    <property type="entry name" value="NAD(P)-bd_dom_sf"/>
</dbReference>
<evidence type="ECO:0000313" key="2">
    <source>
        <dbReference type="EMBL" id="KAK3386038.1"/>
    </source>
</evidence>
<dbReference type="Pfam" id="PF00106">
    <property type="entry name" value="adh_short"/>
    <property type="match status" value="1"/>
</dbReference>
<reference evidence="2" key="1">
    <citation type="journal article" date="2023" name="Mol. Phylogenet. Evol.">
        <title>Genome-scale phylogeny and comparative genomics of the fungal order Sordariales.</title>
        <authorList>
            <person name="Hensen N."/>
            <person name="Bonometti L."/>
            <person name="Westerberg I."/>
            <person name="Brannstrom I.O."/>
            <person name="Guillou S."/>
            <person name="Cros-Aarteil S."/>
            <person name="Calhoun S."/>
            <person name="Haridas S."/>
            <person name="Kuo A."/>
            <person name="Mondo S."/>
            <person name="Pangilinan J."/>
            <person name="Riley R."/>
            <person name="LaButti K."/>
            <person name="Andreopoulos B."/>
            <person name="Lipzen A."/>
            <person name="Chen C."/>
            <person name="Yan M."/>
            <person name="Daum C."/>
            <person name="Ng V."/>
            <person name="Clum A."/>
            <person name="Steindorff A."/>
            <person name="Ohm R.A."/>
            <person name="Martin F."/>
            <person name="Silar P."/>
            <person name="Natvig D.O."/>
            <person name="Lalanne C."/>
            <person name="Gautier V."/>
            <person name="Ament-Velasquez S.L."/>
            <person name="Kruys A."/>
            <person name="Hutchinson M.I."/>
            <person name="Powell A.J."/>
            <person name="Barry K."/>
            <person name="Miller A.N."/>
            <person name="Grigoriev I.V."/>
            <person name="Debuchy R."/>
            <person name="Gladieux P."/>
            <person name="Hiltunen Thoren M."/>
            <person name="Johannesson H."/>
        </authorList>
    </citation>
    <scope>NUCLEOTIDE SEQUENCE</scope>
    <source>
        <strain evidence="2">CBS 232.78</strain>
    </source>
</reference>
<dbReference type="Gene3D" id="3.40.50.720">
    <property type="entry name" value="NAD(P)-binding Rossmann-like Domain"/>
    <property type="match status" value="1"/>
</dbReference>
<evidence type="ECO:0008006" key="4">
    <source>
        <dbReference type="Google" id="ProtNLM"/>
    </source>
</evidence>
<gene>
    <name evidence="2" type="ORF">B0H63DRAFT_190940</name>
</gene>
<dbReference type="InterPro" id="IPR002347">
    <property type="entry name" value="SDR_fam"/>
</dbReference>
<sequence>MGLFGSGGVSFKTAADIPSLAGKTILVTGGNSGLGKQSVLDFARYGQPSLIWLAGRNADRCQLAIDEIVPQLPSGSSTVIKPLVLDLTSFGSIRTAAQRVVTESSQLNILMLNAGIMTTPPGLTADGYEIQFGTNHVGHALLTKLLMPLLLQTAAQSKPDDLPRVVVLASMGHKTAPGGEIIFDKLKSEQLEINTLSRYGQSKLANVLFARELAKRYKGQLITASVDPGLVNTNLANPIMESMLIARLVTPVVSKIFGQSPAEGAKGQLWAAMAKEVESGEYYGPAPGKKGYTKQPEKWDALGEKLWGWTEKELEGVTL</sequence>
<evidence type="ECO:0000256" key="1">
    <source>
        <dbReference type="ARBA" id="ARBA00023002"/>
    </source>
</evidence>
<keyword evidence="3" id="KW-1185">Reference proteome</keyword>
<dbReference type="GO" id="GO:0016491">
    <property type="term" value="F:oxidoreductase activity"/>
    <property type="evidence" value="ECO:0007669"/>
    <property type="project" value="UniProtKB-KW"/>
</dbReference>
<evidence type="ECO:0000313" key="3">
    <source>
        <dbReference type="Proteomes" id="UP001285441"/>
    </source>
</evidence>
<reference evidence="2" key="2">
    <citation type="submission" date="2023-06" db="EMBL/GenBank/DDBJ databases">
        <authorList>
            <consortium name="Lawrence Berkeley National Laboratory"/>
            <person name="Haridas S."/>
            <person name="Hensen N."/>
            <person name="Bonometti L."/>
            <person name="Westerberg I."/>
            <person name="Brannstrom I.O."/>
            <person name="Guillou S."/>
            <person name="Cros-Aarteil S."/>
            <person name="Calhoun S."/>
            <person name="Kuo A."/>
            <person name="Mondo S."/>
            <person name="Pangilinan J."/>
            <person name="Riley R."/>
            <person name="LaButti K."/>
            <person name="Andreopoulos B."/>
            <person name="Lipzen A."/>
            <person name="Chen C."/>
            <person name="Yanf M."/>
            <person name="Daum C."/>
            <person name="Ng V."/>
            <person name="Clum A."/>
            <person name="Steindorff A."/>
            <person name="Ohm R."/>
            <person name="Martin F."/>
            <person name="Silar P."/>
            <person name="Natvig D."/>
            <person name="Lalanne C."/>
            <person name="Gautier V."/>
            <person name="Ament-velasquez S.L."/>
            <person name="Kruys A."/>
            <person name="Hutchinson M.I."/>
            <person name="Powell A.J."/>
            <person name="Barry K."/>
            <person name="Miller A.N."/>
            <person name="Grigoriev I.V."/>
            <person name="Debuchy R."/>
            <person name="Gladieux P."/>
            <person name="Thoren M.H."/>
            <person name="Johannesson H."/>
        </authorList>
    </citation>
    <scope>NUCLEOTIDE SEQUENCE</scope>
    <source>
        <strain evidence="2">CBS 232.78</strain>
    </source>
</reference>
<dbReference type="EMBL" id="JAULSW010000004">
    <property type="protein sequence ID" value="KAK3386038.1"/>
    <property type="molecule type" value="Genomic_DNA"/>
</dbReference>
<dbReference type="SUPFAM" id="SSF51735">
    <property type="entry name" value="NAD(P)-binding Rossmann-fold domains"/>
    <property type="match status" value="1"/>
</dbReference>
<comment type="caution">
    <text evidence="2">The sequence shown here is derived from an EMBL/GenBank/DDBJ whole genome shotgun (WGS) entry which is preliminary data.</text>
</comment>
<protein>
    <recommendedName>
        <fullName evidence="4">Oxidoreductase</fullName>
    </recommendedName>
</protein>
<dbReference type="Proteomes" id="UP001285441">
    <property type="component" value="Unassembled WGS sequence"/>
</dbReference>
<keyword evidence="1" id="KW-0560">Oxidoreductase</keyword>
<dbReference type="PRINTS" id="PR00081">
    <property type="entry name" value="GDHRDH"/>
</dbReference>
<name>A0AAE0NQV4_9PEZI</name>
<dbReference type="AlphaFoldDB" id="A0AAE0NQV4"/>
<organism evidence="2 3">
    <name type="scientific">Podospora didyma</name>
    <dbReference type="NCBI Taxonomy" id="330526"/>
    <lineage>
        <taxon>Eukaryota</taxon>
        <taxon>Fungi</taxon>
        <taxon>Dikarya</taxon>
        <taxon>Ascomycota</taxon>
        <taxon>Pezizomycotina</taxon>
        <taxon>Sordariomycetes</taxon>
        <taxon>Sordariomycetidae</taxon>
        <taxon>Sordariales</taxon>
        <taxon>Podosporaceae</taxon>
        <taxon>Podospora</taxon>
    </lineage>
</organism>